<evidence type="ECO:0000313" key="2">
    <source>
        <dbReference type="Proteomes" id="UP000002069"/>
    </source>
</evidence>
<organism evidence="1 2">
    <name type="scientific">Cronobacter turicensis (strain DSM 18703 / CCUG 55852 / LMG 23827 / z3032)</name>
    <dbReference type="NCBI Taxonomy" id="693216"/>
    <lineage>
        <taxon>Bacteria</taxon>
        <taxon>Pseudomonadati</taxon>
        <taxon>Pseudomonadota</taxon>
        <taxon>Gammaproteobacteria</taxon>
        <taxon>Enterobacterales</taxon>
        <taxon>Enterobacteriaceae</taxon>
        <taxon>Cronobacter</taxon>
    </lineage>
</organism>
<name>C9XZP9_CROTZ</name>
<accession>C9XZP9</accession>
<proteinExistence type="predicted"/>
<reference evidence="1 2" key="1">
    <citation type="journal article" date="2010" name="J. Bacteriol.">
        <title>Complete Genome Sequence of Cronobacter turicensis LMG 23827, a foodborne pathogen causing deaths in neonates.</title>
        <authorList>
            <person name="Stephan R."/>
            <person name="Lehner A."/>
            <person name="Tischler P."/>
            <person name="Rattei T."/>
        </authorList>
    </citation>
    <scope>NUCLEOTIDE SEQUENCE [LARGE SCALE GENOMIC DNA]</scope>
    <source>
        <strain evidence="2">DSM 18703 / CCUG 55852 / LMG 23827 / z3032</strain>
    </source>
</reference>
<dbReference type="GO" id="GO:0044659">
    <property type="term" value="P:viral release from host cell by cytolysis"/>
    <property type="evidence" value="ECO:0007669"/>
    <property type="project" value="InterPro"/>
</dbReference>
<dbReference type="AlphaFoldDB" id="C9XZP9"/>
<dbReference type="Proteomes" id="UP000002069">
    <property type="component" value="Chromosome"/>
</dbReference>
<evidence type="ECO:0000313" key="1">
    <source>
        <dbReference type="EMBL" id="CBA33465.1"/>
    </source>
</evidence>
<dbReference type="HOGENOM" id="CLU_117687_0_2_6"/>
<dbReference type="PATRIC" id="fig|693216.3.peg.3242"/>
<reference evidence="2" key="2">
    <citation type="journal article" date="2011" name="J. Bacteriol.">
        <title>Complete genome sequence of Cronobacter turicensis LMG 23827, a food-borne pathogen causing deaths in neonates.</title>
        <authorList>
            <person name="Stephan R."/>
            <person name="Lehner A."/>
            <person name="Tischler P."/>
            <person name="Rattei T."/>
        </authorList>
    </citation>
    <scope>NUCLEOTIDE SEQUENCE [LARGE SCALE GENOMIC DNA]</scope>
    <source>
        <strain evidence="2">DSM 18703 / CCUG 55852 / LMG 23827 / z3032</strain>
    </source>
</reference>
<dbReference type="Pfam" id="PF03245">
    <property type="entry name" value="Phage_lysis"/>
    <property type="match status" value="1"/>
</dbReference>
<sequence length="155" mass="17636">MLWRALTSRLFPWFTLLALVGSLLLALHHARSELIQSRVALSLAQRQLSHTQQSLRQTAQLDTRYTRELNHARETIDTLERDVAVGRQRLRLNATCLRASGAATRVDDGASPRLTDAAERDYFRLRTAIAVVTRQLGGLQEYVRRECPVTSQKEQ</sequence>
<keyword evidence="2" id="KW-1185">Reference proteome</keyword>
<dbReference type="EMBL" id="FN543093">
    <property type="protein sequence ID" value="CBA33465.1"/>
    <property type="molecule type" value="Genomic_DNA"/>
</dbReference>
<protein>
    <submittedName>
        <fullName evidence="1">Probable endopeptidase</fullName>
    </submittedName>
</protein>
<gene>
    <name evidence="1" type="primary">15</name>
    <name evidence="1" type="ordered locus">Ctu_34250</name>
</gene>
<dbReference type="InterPro" id="IPR004929">
    <property type="entry name" value="I-spanin"/>
</dbReference>
<dbReference type="KEGG" id="ctu:CTU_34250"/>